<dbReference type="InterPro" id="IPR036582">
    <property type="entry name" value="Mao_N_sf"/>
</dbReference>
<protein>
    <recommendedName>
        <fullName evidence="2">Copper amine oxidase-like N-terminal domain-containing protein</fullName>
    </recommendedName>
</protein>
<evidence type="ECO:0000313" key="3">
    <source>
        <dbReference type="EMBL" id="AZN41617.1"/>
    </source>
</evidence>
<dbReference type="InterPro" id="IPR012854">
    <property type="entry name" value="Cu_amine_oxidase-like_N"/>
</dbReference>
<reference evidence="4" key="1">
    <citation type="submission" date="2018-12" db="EMBL/GenBank/DDBJ databases">
        <title>Genome sequence of Peanibacillus sp.</title>
        <authorList>
            <person name="Subramani G."/>
            <person name="Srinivasan S."/>
            <person name="Kim M.K."/>
        </authorList>
    </citation>
    <scope>NUCLEOTIDE SEQUENCE [LARGE SCALE GENOMIC DNA]</scope>
    <source>
        <strain evidence="4">18JY67-1</strain>
    </source>
</reference>
<evidence type="ECO:0000256" key="1">
    <source>
        <dbReference type="SAM" id="SignalP"/>
    </source>
</evidence>
<keyword evidence="4" id="KW-1185">Reference proteome</keyword>
<accession>A0A3Q8X779</accession>
<dbReference type="AlphaFoldDB" id="A0A3Q8X779"/>
<dbReference type="RefSeq" id="WP_126017323.1">
    <property type="nucleotide sequence ID" value="NZ_CP034437.1"/>
</dbReference>
<dbReference type="SUPFAM" id="SSF55383">
    <property type="entry name" value="Copper amine oxidase, domain N"/>
    <property type="match status" value="1"/>
</dbReference>
<feature type="chain" id="PRO_5038950013" description="Copper amine oxidase-like N-terminal domain-containing protein" evidence="1">
    <location>
        <begin position="27"/>
        <end position="416"/>
    </location>
</feature>
<name>A0A3Q8X779_9BACL</name>
<dbReference type="Pfam" id="PF07833">
    <property type="entry name" value="Cu_amine_oxidN1"/>
    <property type="match status" value="1"/>
</dbReference>
<gene>
    <name evidence="3" type="ORF">EJC50_19500</name>
</gene>
<feature type="signal peptide" evidence="1">
    <location>
        <begin position="1"/>
        <end position="26"/>
    </location>
</feature>
<dbReference type="Proteomes" id="UP000272528">
    <property type="component" value="Chromosome"/>
</dbReference>
<feature type="domain" description="Copper amine oxidase-like N-terminal" evidence="2">
    <location>
        <begin position="71"/>
        <end position="163"/>
    </location>
</feature>
<dbReference type="EMBL" id="CP034437">
    <property type="protein sequence ID" value="AZN41617.1"/>
    <property type="molecule type" value="Genomic_DNA"/>
</dbReference>
<proteinExistence type="predicted"/>
<dbReference type="OrthoDB" id="2613181at2"/>
<evidence type="ECO:0000313" key="4">
    <source>
        <dbReference type="Proteomes" id="UP000272528"/>
    </source>
</evidence>
<sequence length="416" mass="47005">MRNRKTVGIWKLILVAAVIGSLLTGAVEHADADGMPGKKYGERGPSSKDPMPASIILNPASWILKLQKKDSSIIVDNGITFVSVQRLASMFTDLLWESDYKAGLVRSTGPNHTLSWPQGSQQAVVNGGMRSMSGAALLKNGSFYLPLRDVVNWSGASMMVKKQGEVIIRYTISSMRAGSEQQWFWVRRDNGIIYTSTGSEMPHWIGQTRVRAFEEYSIKAVKLAEDSTMLSIIHNYGPEIMEGQKWNSDRYRMIVYRGKLVRQSFVHFFGTHPFNYVEMAEGYAVFLDGNELQVVKPDGSLKQRINLKWSMDDSGYLYDVMCTVEYVSPSEGLALIKPNLVNNMLLIDFRTKKAVELYQELLTEDEVTILDKWKTPSDMGNSGDQIEFVRRDGNVLVFKHRNLVVGTVSELRYTWK</sequence>
<keyword evidence="1" id="KW-0732">Signal</keyword>
<evidence type="ECO:0000259" key="2">
    <source>
        <dbReference type="Pfam" id="PF07833"/>
    </source>
</evidence>
<dbReference type="KEGG" id="palb:EJC50_19500"/>
<organism evidence="3 4">
    <name type="scientific">Paenibacillus albus</name>
    <dbReference type="NCBI Taxonomy" id="2495582"/>
    <lineage>
        <taxon>Bacteria</taxon>
        <taxon>Bacillati</taxon>
        <taxon>Bacillota</taxon>
        <taxon>Bacilli</taxon>
        <taxon>Bacillales</taxon>
        <taxon>Paenibacillaceae</taxon>
        <taxon>Paenibacillus</taxon>
    </lineage>
</organism>